<evidence type="ECO:0000256" key="7">
    <source>
        <dbReference type="ARBA" id="ARBA00022705"/>
    </source>
</evidence>
<feature type="domain" description="DNA polymerase III beta sliding clamp N-terminal" evidence="11">
    <location>
        <begin position="1"/>
        <end position="119"/>
    </location>
</feature>
<dbReference type="InterPro" id="IPR001001">
    <property type="entry name" value="DNA_polIII_beta"/>
</dbReference>
<comment type="similarity">
    <text evidence="2 10">Belongs to the beta sliding clamp family.</text>
</comment>
<keyword evidence="4 10" id="KW-0963">Cytoplasm</keyword>
<protein>
    <recommendedName>
        <fullName evidence="3 10">Beta sliding clamp</fullName>
    </recommendedName>
</protein>
<comment type="subcellular location">
    <subcellularLocation>
        <location evidence="1 10">Cytoplasm</location>
    </subcellularLocation>
</comment>
<keyword evidence="6 10" id="KW-0548">Nucleotidyltransferase</keyword>
<keyword evidence="5 10" id="KW-0808">Transferase</keyword>
<evidence type="ECO:0000256" key="9">
    <source>
        <dbReference type="ARBA" id="ARBA00023125"/>
    </source>
</evidence>
<dbReference type="PANTHER" id="PTHR30478:SF0">
    <property type="entry name" value="BETA SLIDING CLAMP"/>
    <property type="match status" value="1"/>
</dbReference>
<dbReference type="RefSeq" id="WP_031472061.1">
    <property type="nucleotide sequence ID" value="NZ_FOIL01000033.1"/>
</dbReference>
<sequence length="371" mass="42232">MKLIFKKDDLMSAINIAAKAVPSKTTMTILECILIDAAGSEILLTGNDTEFGIETRAEGTIEEHGKIALEAKLFSEIIRKLSGEDEIIIESDEKLVTEIRSGKSLFRIQGQDPEEYSYIPHIERTNYICISEFTLKEIIRQTIFAISPNDSNKMMTGEYLHVEGDKLSLVSLDGHRMAMRNITLKDKYSDVSAILPGKNLNEISRILGDEISEDVMIYFDQNHAMFEFENTTVVTRLIDGEYFRVGQMLTREYETRVTINRQNFLSEIDKATILIRESDKKPVVFNITDGELQIRLNSTYGSMNTELPVQKTGSDLMIGFNPTFFMDALRNIDSEEVTLYMINAKSPCFIRDEEESYIYLILPVNFNSADI</sequence>
<dbReference type="InterPro" id="IPR022635">
    <property type="entry name" value="DNA_polIII_beta_C"/>
</dbReference>
<keyword evidence="16" id="KW-1185">Reference proteome</keyword>
<evidence type="ECO:0000256" key="8">
    <source>
        <dbReference type="ARBA" id="ARBA00022932"/>
    </source>
</evidence>
<dbReference type="STRING" id="1526.SAMN02910262_01090"/>
<evidence type="ECO:0000259" key="12">
    <source>
        <dbReference type="Pfam" id="PF02767"/>
    </source>
</evidence>
<evidence type="ECO:0000256" key="2">
    <source>
        <dbReference type="ARBA" id="ARBA00010752"/>
    </source>
</evidence>
<comment type="subunit">
    <text evidence="10">Forms a ring-shaped head-to-tail homodimer around DNA.</text>
</comment>
<dbReference type="InterPro" id="IPR022637">
    <property type="entry name" value="DNA_polIII_beta_cen"/>
</dbReference>
<name>A0A1I6J0N6_9FIRM</name>
<dbReference type="CDD" id="cd00140">
    <property type="entry name" value="beta_clamp"/>
    <property type="match status" value="1"/>
</dbReference>
<keyword evidence="7 10" id="KW-0235">DNA replication</keyword>
<dbReference type="GO" id="GO:0009360">
    <property type="term" value="C:DNA polymerase III complex"/>
    <property type="evidence" value="ECO:0007669"/>
    <property type="project" value="InterPro"/>
</dbReference>
<dbReference type="GO" id="GO:0006271">
    <property type="term" value="P:DNA strand elongation involved in DNA replication"/>
    <property type="evidence" value="ECO:0007669"/>
    <property type="project" value="TreeGrafter"/>
</dbReference>
<dbReference type="GO" id="GO:0003887">
    <property type="term" value="F:DNA-directed DNA polymerase activity"/>
    <property type="evidence" value="ECO:0007669"/>
    <property type="project" value="UniProtKB-UniRule"/>
</dbReference>
<evidence type="ECO:0000256" key="3">
    <source>
        <dbReference type="ARBA" id="ARBA00021035"/>
    </source>
</evidence>
<evidence type="ECO:0000256" key="5">
    <source>
        <dbReference type="ARBA" id="ARBA00022679"/>
    </source>
</evidence>
<accession>A0A1I6J0N6</accession>
<dbReference type="OrthoDB" id="8421503at2"/>
<dbReference type="Proteomes" id="UP000199820">
    <property type="component" value="Unassembled WGS sequence"/>
</dbReference>
<dbReference type="GO" id="GO:0005737">
    <property type="term" value="C:cytoplasm"/>
    <property type="evidence" value="ECO:0007669"/>
    <property type="project" value="UniProtKB-SubCell"/>
</dbReference>
<dbReference type="NCBIfam" id="TIGR00663">
    <property type="entry name" value="dnan"/>
    <property type="match status" value="1"/>
</dbReference>
<dbReference type="PIRSF" id="PIRSF000804">
    <property type="entry name" value="DNA_pol_III_b"/>
    <property type="match status" value="1"/>
</dbReference>
<evidence type="ECO:0000256" key="6">
    <source>
        <dbReference type="ARBA" id="ARBA00022695"/>
    </source>
</evidence>
<keyword evidence="9" id="KW-0238">DNA-binding</keyword>
<dbReference type="Gene3D" id="3.10.150.10">
    <property type="entry name" value="DNA Polymerase III, subunit A, domain 2"/>
    <property type="match status" value="2"/>
</dbReference>
<dbReference type="GO" id="GO:0008408">
    <property type="term" value="F:3'-5' exonuclease activity"/>
    <property type="evidence" value="ECO:0007669"/>
    <property type="project" value="InterPro"/>
</dbReference>
<dbReference type="SUPFAM" id="SSF55979">
    <property type="entry name" value="DNA clamp"/>
    <property type="match status" value="3"/>
</dbReference>
<dbReference type="PANTHER" id="PTHR30478">
    <property type="entry name" value="DNA POLYMERASE III SUBUNIT BETA"/>
    <property type="match status" value="1"/>
</dbReference>
<dbReference type="EMBL" id="FOZC01000004">
    <property type="protein sequence ID" value="SFR72546.1"/>
    <property type="molecule type" value="Genomic_DNA"/>
</dbReference>
<evidence type="ECO:0000256" key="4">
    <source>
        <dbReference type="ARBA" id="ARBA00022490"/>
    </source>
</evidence>
<evidence type="ECO:0000313" key="17">
    <source>
        <dbReference type="Proteomes" id="UP000214760"/>
    </source>
</evidence>
<dbReference type="EMBL" id="FOIL01000033">
    <property type="protein sequence ID" value="SET69750.1"/>
    <property type="molecule type" value="Genomic_DNA"/>
</dbReference>
<evidence type="ECO:0000259" key="13">
    <source>
        <dbReference type="Pfam" id="PF02768"/>
    </source>
</evidence>
<dbReference type="Proteomes" id="UP000214760">
    <property type="component" value="Unassembled WGS sequence"/>
</dbReference>
<dbReference type="Pfam" id="PF02767">
    <property type="entry name" value="DNA_pol3_beta_2"/>
    <property type="match status" value="1"/>
</dbReference>
<evidence type="ECO:0000256" key="10">
    <source>
        <dbReference type="PIRNR" id="PIRNR000804"/>
    </source>
</evidence>
<evidence type="ECO:0000259" key="11">
    <source>
        <dbReference type="Pfam" id="PF00712"/>
    </source>
</evidence>
<dbReference type="InterPro" id="IPR046938">
    <property type="entry name" value="DNA_clamp_sf"/>
</dbReference>
<feature type="domain" description="DNA polymerase III beta sliding clamp central" evidence="12">
    <location>
        <begin position="132"/>
        <end position="242"/>
    </location>
</feature>
<dbReference type="AlphaFoldDB" id="A0A1I6J0N6"/>
<feature type="domain" description="DNA polymerase III beta sliding clamp C-terminal" evidence="13">
    <location>
        <begin position="248"/>
        <end position="364"/>
    </location>
</feature>
<evidence type="ECO:0000313" key="16">
    <source>
        <dbReference type="Proteomes" id="UP000199820"/>
    </source>
</evidence>
<gene>
    <name evidence="15" type="ORF">SAMN02910262_01090</name>
    <name evidence="14" type="ORF">SAMN04487771_103324</name>
</gene>
<dbReference type="SMART" id="SM00480">
    <property type="entry name" value="POL3Bc"/>
    <property type="match status" value="1"/>
</dbReference>
<evidence type="ECO:0000256" key="1">
    <source>
        <dbReference type="ARBA" id="ARBA00004496"/>
    </source>
</evidence>
<evidence type="ECO:0000313" key="15">
    <source>
        <dbReference type="EMBL" id="SFR72546.1"/>
    </source>
</evidence>
<organism evidence="15 17">
    <name type="scientific">[Clostridium] aminophilum</name>
    <dbReference type="NCBI Taxonomy" id="1526"/>
    <lineage>
        <taxon>Bacteria</taxon>
        <taxon>Bacillati</taxon>
        <taxon>Bacillota</taxon>
        <taxon>Clostridia</taxon>
        <taxon>Lachnospirales</taxon>
        <taxon>Lachnospiraceae</taxon>
    </lineage>
</organism>
<evidence type="ECO:0000313" key="14">
    <source>
        <dbReference type="EMBL" id="SET69750.1"/>
    </source>
</evidence>
<proteinExistence type="inferred from homology"/>
<reference evidence="16 17" key="1">
    <citation type="submission" date="2016-10" db="EMBL/GenBank/DDBJ databases">
        <authorList>
            <person name="de Groot N.N."/>
        </authorList>
    </citation>
    <scope>NUCLEOTIDE SEQUENCE [LARGE SCALE GENOMIC DNA]</scope>
    <source>
        <strain evidence="15 17">F</strain>
        <strain evidence="14 16">KH1P1</strain>
    </source>
</reference>
<dbReference type="InterPro" id="IPR022634">
    <property type="entry name" value="DNA_polIII_beta_N"/>
</dbReference>
<dbReference type="Pfam" id="PF00712">
    <property type="entry name" value="DNA_pol3_beta"/>
    <property type="match status" value="1"/>
</dbReference>
<dbReference type="eggNOG" id="COG0592">
    <property type="taxonomic scope" value="Bacteria"/>
</dbReference>
<keyword evidence="8 10" id="KW-0239">DNA-directed DNA polymerase</keyword>
<dbReference type="Pfam" id="PF02768">
    <property type="entry name" value="DNA_pol3_beta_3"/>
    <property type="match status" value="1"/>
</dbReference>
<comment type="function">
    <text evidence="10">Confers DNA tethering and processivity to DNA polymerases and other proteins. Acts as a clamp, forming a ring around DNA (a reaction catalyzed by the clamp-loading complex) which diffuses in an ATP-independent manner freely and bidirectionally along dsDNA. Initially characterized for its ability to contact the catalytic subunit of DNA polymerase III (Pol III), a complex, multichain enzyme responsible for most of the replicative synthesis in bacteria; Pol III exhibits 3'-5' exonuclease proofreading activity. The beta chain is required for initiation of replication as well as for processivity of DNA replication.</text>
</comment>
<dbReference type="GO" id="GO:0003677">
    <property type="term" value="F:DNA binding"/>
    <property type="evidence" value="ECO:0007669"/>
    <property type="project" value="UniProtKB-UniRule"/>
</dbReference>